<dbReference type="InterPro" id="IPR003018">
    <property type="entry name" value="GAF"/>
</dbReference>
<keyword evidence="1" id="KW-0808">Transferase</keyword>
<evidence type="ECO:0000256" key="3">
    <source>
        <dbReference type="ARBA" id="ARBA00023015"/>
    </source>
</evidence>
<dbReference type="PROSITE" id="PS50921">
    <property type="entry name" value="ANTAR"/>
    <property type="match status" value="1"/>
</dbReference>
<keyword evidence="3" id="KW-0805">Transcription regulation</keyword>
<dbReference type="SMART" id="SM01012">
    <property type="entry name" value="ANTAR"/>
    <property type="match status" value="1"/>
</dbReference>
<dbReference type="SUPFAM" id="SSF52172">
    <property type="entry name" value="CheY-like"/>
    <property type="match status" value="1"/>
</dbReference>
<evidence type="ECO:0000259" key="5">
    <source>
        <dbReference type="PROSITE" id="PS50921"/>
    </source>
</evidence>
<dbReference type="Proteomes" id="UP000199051">
    <property type="component" value="Unassembled WGS sequence"/>
</dbReference>
<organism evidence="6 7">
    <name type="scientific">Actinokineospora terrae</name>
    <dbReference type="NCBI Taxonomy" id="155974"/>
    <lineage>
        <taxon>Bacteria</taxon>
        <taxon>Bacillati</taxon>
        <taxon>Actinomycetota</taxon>
        <taxon>Actinomycetes</taxon>
        <taxon>Pseudonocardiales</taxon>
        <taxon>Pseudonocardiaceae</taxon>
        <taxon>Actinokineospora</taxon>
    </lineage>
</organism>
<dbReference type="STRING" id="155974.SAMN04487818_11811"/>
<evidence type="ECO:0000256" key="4">
    <source>
        <dbReference type="ARBA" id="ARBA00023163"/>
    </source>
</evidence>
<reference evidence="7" key="1">
    <citation type="submission" date="2016-10" db="EMBL/GenBank/DDBJ databases">
        <authorList>
            <person name="Varghese N."/>
            <person name="Submissions S."/>
        </authorList>
    </citation>
    <scope>NUCLEOTIDE SEQUENCE [LARGE SCALE GENOMIC DNA]</scope>
    <source>
        <strain evidence="7">DSM 44260</strain>
    </source>
</reference>
<dbReference type="PIRSF" id="PIRSF036625">
    <property type="entry name" value="GAF_ANTAR"/>
    <property type="match status" value="1"/>
</dbReference>
<dbReference type="InterPro" id="IPR036388">
    <property type="entry name" value="WH-like_DNA-bd_sf"/>
</dbReference>
<proteinExistence type="predicted"/>
<dbReference type="InterPro" id="IPR005561">
    <property type="entry name" value="ANTAR"/>
</dbReference>
<dbReference type="Pfam" id="PF03861">
    <property type="entry name" value="ANTAR"/>
    <property type="match status" value="1"/>
</dbReference>
<dbReference type="GO" id="GO:0003723">
    <property type="term" value="F:RNA binding"/>
    <property type="evidence" value="ECO:0007669"/>
    <property type="project" value="InterPro"/>
</dbReference>
<dbReference type="Gene3D" id="1.10.10.10">
    <property type="entry name" value="Winged helix-like DNA-binding domain superfamily/Winged helix DNA-binding domain"/>
    <property type="match status" value="1"/>
</dbReference>
<sequence>MPDTSDTTDVATRERRISRTFVALADTLVDDFDIAEFLDLLTTRTVELLSVAAAGVILLAPDGKLEVLSSTSRNADLLEQFAVEVDSGPCIECVRTGTPVTYADLETGARRWPRFAAAAAECGFRGAHAVPMRLRGQTIGALSLLGAEPGALDGDQVGLGQALADVATIAILQQRSIEVNDRLTTQLQTALDSRVVIEQAKGVLAERGGLTMDEAFSALRGQARAQRQRLVDLARAVVTGAADFDAVLARAHGPGH</sequence>
<dbReference type="InterPro" id="IPR012074">
    <property type="entry name" value="GAF_ANTAR"/>
</dbReference>
<protein>
    <submittedName>
        <fullName evidence="6">GAF domain-containing protein</fullName>
    </submittedName>
</protein>
<evidence type="ECO:0000313" key="7">
    <source>
        <dbReference type="Proteomes" id="UP000199051"/>
    </source>
</evidence>
<dbReference type="SMART" id="SM00065">
    <property type="entry name" value="GAF"/>
    <property type="match status" value="1"/>
</dbReference>
<dbReference type="GO" id="GO:0016301">
    <property type="term" value="F:kinase activity"/>
    <property type="evidence" value="ECO:0007669"/>
    <property type="project" value="UniProtKB-KW"/>
</dbReference>
<keyword evidence="2" id="KW-0418">Kinase</keyword>
<accession>A0A1H9XQ65</accession>
<gene>
    <name evidence="6" type="ORF">SAMN04487818_11811</name>
</gene>
<dbReference type="InterPro" id="IPR029016">
    <property type="entry name" value="GAF-like_dom_sf"/>
</dbReference>
<dbReference type="EMBL" id="FOGI01000018">
    <property type="protein sequence ID" value="SES47833.1"/>
    <property type="molecule type" value="Genomic_DNA"/>
</dbReference>
<evidence type="ECO:0000256" key="2">
    <source>
        <dbReference type="ARBA" id="ARBA00022777"/>
    </source>
</evidence>
<name>A0A1H9XQ65_9PSEU</name>
<dbReference type="InterPro" id="IPR011006">
    <property type="entry name" value="CheY-like_superfamily"/>
</dbReference>
<dbReference type="RefSeq" id="WP_092786545.1">
    <property type="nucleotide sequence ID" value="NZ_FOGI01000018.1"/>
</dbReference>
<evidence type="ECO:0000313" key="6">
    <source>
        <dbReference type="EMBL" id="SES47833.1"/>
    </source>
</evidence>
<keyword evidence="7" id="KW-1185">Reference proteome</keyword>
<keyword evidence="4" id="KW-0804">Transcription</keyword>
<dbReference type="Pfam" id="PF13185">
    <property type="entry name" value="GAF_2"/>
    <property type="match status" value="1"/>
</dbReference>
<dbReference type="SUPFAM" id="SSF55781">
    <property type="entry name" value="GAF domain-like"/>
    <property type="match status" value="1"/>
</dbReference>
<evidence type="ECO:0000256" key="1">
    <source>
        <dbReference type="ARBA" id="ARBA00022679"/>
    </source>
</evidence>
<dbReference type="AlphaFoldDB" id="A0A1H9XQ65"/>
<dbReference type="Gene3D" id="3.30.450.40">
    <property type="match status" value="1"/>
</dbReference>
<feature type="domain" description="ANTAR" evidence="5">
    <location>
        <begin position="177"/>
        <end position="238"/>
    </location>
</feature>